<dbReference type="InterPro" id="IPR046866">
    <property type="entry name" value="FapA_N"/>
</dbReference>
<dbReference type="InterPro" id="IPR046865">
    <property type="entry name" value="FapA_b_solenoid"/>
</dbReference>
<dbReference type="OrthoDB" id="1279at2"/>
<dbReference type="SMART" id="SM01245">
    <property type="entry name" value="Jag_N"/>
    <property type="match status" value="1"/>
</dbReference>
<dbReference type="Gene3D" id="3.30.30.80">
    <property type="entry name" value="probable RNA-binding protein from clostridium symbiosum atcc 14940"/>
    <property type="match status" value="1"/>
</dbReference>
<feature type="domain" description="RNA-binding protein KhpB N-terminal" evidence="1">
    <location>
        <begin position="6"/>
        <end position="57"/>
    </location>
</feature>
<reference evidence="3" key="1">
    <citation type="journal article" date="2010" name="Stand. Genomic Sci.">
        <title>Complete genome sequence of Syntrophothermus lipocalidus type strain (TGB-C1T).</title>
        <authorList>
            <consortium name="US DOE Joint Genome Institute (JGI-PGF)"/>
            <person name="Djao O."/>
            <person name="Zhang X."/>
            <person name="Lucas S."/>
            <person name="Lapidus A."/>
            <person name="Glavina Del Rio T."/>
            <person name="Nolan M."/>
            <person name="Tice H."/>
            <person name="Cheng J."/>
            <person name="Han C."/>
            <person name="Tapia R."/>
            <person name="Goodwin L."/>
            <person name="Pitluck S."/>
            <person name="Liolios K."/>
            <person name="Ivanova N."/>
            <person name="Mavromatis K."/>
            <person name="Mikhailova N."/>
            <person name="Ovchinnikova G."/>
            <person name="Pati A."/>
            <person name="Brambilla E."/>
            <person name="Chen A."/>
            <person name="Palaniappan K."/>
            <person name="Land M."/>
            <person name="Hauser L."/>
            <person name="Chang Y."/>
            <person name="Jeffries C."/>
            <person name="Rohde M."/>
            <person name="Sikorski J."/>
            <person name="Spring S."/>
            <person name="Goker M."/>
            <person name="Detter J."/>
            <person name="Woyke T."/>
            <person name="Bristow J."/>
            <person name="Eisen J."/>
            <person name="Markowitz V."/>
            <person name="Hugenholtz P."/>
            <person name="Kyrpides N."/>
            <person name="Klenk H."/>
        </authorList>
    </citation>
    <scope>NUCLEOTIDE SEQUENCE [LARGE SCALE GENOMIC DNA]</scope>
    <source>
        <strain evidence="3">DSM 12680 / TGB-C1</strain>
    </source>
</reference>
<dbReference type="InterPro" id="IPR038247">
    <property type="entry name" value="Jag_N_dom_sf"/>
</dbReference>
<reference evidence="2 3" key="2">
    <citation type="journal article" date="2010" name="Stand. Genomic Sci.">
        <title>Complete genome sequence of Syntrophothermus lipocalidus type strain (TGB-C1).</title>
        <authorList>
            <person name="Djao O.D."/>
            <person name="Zhang X."/>
            <person name="Lucas S."/>
            <person name="Lapidus A."/>
            <person name="Del Rio T.G."/>
            <person name="Nolan M."/>
            <person name="Tice H."/>
            <person name="Cheng J.F."/>
            <person name="Han C."/>
            <person name="Tapia R."/>
            <person name="Goodwin L."/>
            <person name="Pitluck S."/>
            <person name="Liolios K."/>
            <person name="Ivanova N."/>
            <person name="Mavromatis K."/>
            <person name="Mikhailova N."/>
            <person name="Ovchinnikova G."/>
            <person name="Pati A."/>
            <person name="Brambilla E."/>
            <person name="Chen A."/>
            <person name="Palaniappan K."/>
            <person name="Land M."/>
            <person name="Hauser L."/>
            <person name="Chang Y.J."/>
            <person name="Jeffries C.D."/>
            <person name="Rohde M."/>
            <person name="Sikorski J."/>
            <person name="Spring S."/>
            <person name="Goker M."/>
            <person name="Detter J.C."/>
            <person name="Woyke T."/>
            <person name="Bristow J."/>
            <person name="Eisen J.A."/>
            <person name="Markowitz V."/>
            <person name="Hugenholtz P."/>
            <person name="Kyrpides N.C."/>
            <person name="Klenk H.P."/>
        </authorList>
    </citation>
    <scope>NUCLEOTIDE SEQUENCE [LARGE SCALE GENOMIC DNA]</scope>
    <source>
        <strain evidence="3">DSM 12680 / TGB-C1</strain>
    </source>
</reference>
<dbReference type="PANTHER" id="PTHR38032:SF1">
    <property type="entry name" value="RNA-BINDING PROTEIN KHPB N-TERMINAL DOMAIN-CONTAINING PROTEIN"/>
    <property type="match status" value="1"/>
</dbReference>
<dbReference type="PANTHER" id="PTHR38032">
    <property type="entry name" value="POLYMERASE-RELATED"/>
    <property type="match status" value="1"/>
</dbReference>
<dbReference type="RefSeq" id="WP_013176151.1">
    <property type="nucleotide sequence ID" value="NC_014220.1"/>
</dbReference>
<dbReference type="InterPro" id="IPR032782">
    <property type="entry name" value="KhpB_N"/>
</dbReference>
<dbReference type="Pfam" id="PF14804">
    <property type="entry name" value="Jag_N"/>
    <property type="match status" value="1"/>
</dbReference>
<gene>
    <name evidence="2" type="ordered locus">Slip_2000</name>
</gene>
<evidence type="ECO:0000313" key="2">
    <source>
        <dbReference type="EMBL" id="ADI02749.1"/>
    </source>
</evidence>
<dbReference type="InterPro" id="IPR005646">
    <property type="entry name" value="FapA"/>
</dbReference>
<dbReference type="HOGENOM" id="CLU_015044_0_0_9"/>
<evidence type="ECO:0000313" key="3">
    <source>
        <dbReference type="Proteomes" id="UP000000378"/>
    </source>
</evidence>
<keyword evidence="3" id="KW-1185">Reference proteome</keyword>
<organism evidence="2 3">
    <name type="scientific">Syntrophothermus lipocalidus (strain DSM 12680 / TGB-C1)</name>
    <dbReference type="NCBI Taxonomy" id="643648"/>
    <lineage>
        <taxon>Bacteria</taxon>
        <taxon>Bacillati</taxon>
        <taxon>Bacillota</taxon>
        <taxon>Clostridia</taxon>
        <taxon>Eubacteriales</taxon>
        <taxon>Syntrophomonadaceae</taxon>
        <taxon>Syntrophothermus</taxon>
    </lineage>
</organism>
<dbReference type="EMBL" id="CP002048">
    <property type="protein sequence ID" value="ADI02749.1"/>
    <property type="molecule type" value="Genomic_DNA"/>
</dbReference>
<proteinExistence type="predicted"/>
<dbReference type="KEGG" id="slp:Slip_2000"/>
<protein>
    <recommendedName>
        <fullName evidence="1">RNA-binding protein KhpB N-terminal domain-containing protein</fullName>
    </recommendedName>
</protein>
<dbReference type="STRING" id="643648.Slip_2000"/>
<dbReference type="Proteomes" id="UP000000378">
    <property type="component" value="Chromosome"/>
</dbReference>
<dbReference type="Pfam" id="PF20250">
    <property type="entry name" value="FapA_N"/>
    <property type="match status" value="1"/>
</dbReference>
<accession>D7CPX1</accession>
<dbReference type="Pfam" id="PF03961">
    <property type="entry name" value="FapA"/>
    <property type="match status" value="2"/>
</dbReference>
<name>D7CPX1_SYNLT</name>
<evidence type="ECO:0000259" key="1">
    <source>
        <dbReference type="SMART" id="SM01245"/>
    </source>
</evidence>
<dbReference type="eggNOG" id="COG1315">
    <property type="taxonomic scope" value="Bacteria"/>
</dbReference>
<dbReference type="AlphaFoldDB" id="D7CPX1"/>
<sequence length="669" mass="73504">MRRTYRFEGSSVSEAIAKAEETLKVSRENMNIEVVKKDRRGFLGLGRTRAVIKVTLIDPRSGSVREDKGDGQLNRLILEAAEEVTEDHDGLVGVKDGCIIVIPPTGNGRFPVVVPCPGMRLKVNGINCTKRTVVTDRDSIECEVVATEEQKLFEVEVSKDGFCAYLTVYPPVKIVKRLRDSEPVTELELAVDEFVEPLPPLSVTEALEALREKGVVYGLDEEKVEQAVLRHSGIRVAVAFGKPAVPGKNGYLDLVFKRRVKAASERNKKIKIDFRELAAFELVEVGEVIARIIDPVQGQPGMTVTGKEIPCGVAKPVQFNVGQGVRQVDDRLIATISGRPKVTGSLVEVLPQLVIEGDVDLSTGNIKFSGDVFIQGGVAPGMTVRAEGMVMISGIVEKACVIAGDGVISLNSVLNSRVRAGGESAELGKVLPLAKQILHDLEILSDAVEQVNLRLQWRGEEPVQAGRIVEVLIERKLRELPRMAKEVLEICEQKGLHLEAGEVKLFQSIGDFVLHPLSSLVSGEADQVRQLVVDLKEWISNVEDRMKRKSEVYLRYAVNSEVYATGSITVDGQGCFNTLLSSGDRVTVKGEPGVFRGGQIIAANEVYIKELGSEAGALTKVDVREDRRVVCERILGSTLIGIGRRSVRIDEPRRSLVVWMDKDRRIRMR</sequence>